<organism evidence="1 2">
    <name type="scientific">Orbus hercynius</name>
    <dbReference type="NCBI Taxonomy" id="593135"/>
    <lineage>
        <taxon>Bacteria</taxon>
        <taxon>Pseudomonadati</taxon>
        <taxon>Pseudomonadota</taxon>
        <taxon>Gammaproteobacteria</taxon>
        <taxon>Orbales</taxon>
        <taxon>Orbaceae</taxon>
        <taxon>Orbus</taxon>
    </lineage>
</organism>
<dbReference type="InterPro" id="IPR046583">
    <property type="entry name" value="DUF6631"/>
</dbReference>
<proteinExistence type="predicted"/>
<dbReference type="EMBL" id="RBWY01000001">
    <property type="protein sequence ID" value="RKS87136.1"/>
    <property type="molecule type" value="Genomic_DNA"/>
</dbReference>
<dbReference type="Pfam" id="PF20336">
    <property type="entry name" value="DUF6631"/>
    <property type="match status" value="1"/>
</dbReference>
<reference evidence="1 2" key="1">
    <citation type="submission" date="2018-10" db="EMBL/GenBank/DDBJ databases">
        <title>Genomic Encyclopedia of Type Strains, Phase IV (KMG-IV): sequencing the most valuable type-strain genomes for metagenomic binning, comparative biology and taxonomic classification.</title>
        <authorList>
            <person name="Goeker M."/>
        </authorList>
    </citation>
    <scope>NUCLEOTIDE SEQUENCE [LARGE SCALE GENOMIC DNA]</scope>
    <source>
        <strain evidence="1 2">DSM 22228</strain>
    </source>
</reference>
<gene>
    <name evidence="1" type="ORF">DES39_0351</name>
</gene>
<keyword evidence="2" id="KW-1185">Reference proteome</keyword>
<dbReference type="OrthoDB" id="6638002at2"/>
<dbReference type="AlphaFoldDB" id="A0A495RIZ8"/>
<evidence type="ECO:0000313" key="2">
    <source>
        <dbReference type="Proteomes" id="UP000278542"/>
    </source>
</evidence>
<sequence>MATKVEQNKTAQVQQSELTELSILFPDSRMTISGRDIVVRELRFAEQLRWQATLNDIARSFDEMNVHNINFFEEGLTVLGNHADKLLDIVAFCCDQPRDWIESLPASQGEELLITWWTVNNSFFVRRLLRQNIMKKISQTAVGNQQLGGGEFSQSLSEPVIQENP</sequence>
<dbReference type="RefSeq" id="WP_121144053.1">
    <property type="nucleotide sequence ID" value="NZ_RBWY01000001.1"/>
</dbReference>
<comment type="caution">
    <text evidence="1">The sequence shown here is derived from an EMBL/GenBank/DDBJ whole genome shotgun (WGS) entry which is preliminary data.</text>
</comment>
<accession>A0A495RIZ8</accession>
<evidence type="ECO:0000313" key="1">
    <source>
        <dbReference type="EMBL" id="RKS87136.1"/>
    </source>
</evidence>
<dbReference type="Proteomes" id="UP000278542">
    <property type="component" value="Unassembled WGS sequence"/>
</dbReference>
<name>A0A495RIZ8_9GAMM</name>
<protein>
    <submittedName>
        <fullName evidence="1">Uncharacterized protein</fullName>
    </submittedName>
</protein>